<accession>A0A9X0DS28</accession>
<dbReference type="AlphaFoldDB" id="A0A9X0DS28"/>
<feature type="compositionally biased region" description="Basic and acidic residues" evidence="1">
    <location>
        <begin position="390"/>
        <end position="400"/>
    </location>
</feature>
<reference evidence="2" key="1">
    <citation type="submission" date="2022-11" db="EMBL/GenBank/DDBJ databases">
        <title>Genome Resource of Sclerotinia nivalis Strain SnTB1, a Plant Pathogen Isolated from American Ginseng.</title>
        <authorList>
            <person name="Fan S."/>
        </authorList>
    </citation>
    <scope>NUCLEOTIDE SEQUENCE</scope>
    <source>
        <strain evidence="2">SnTB1</strain>
    </source>
</reference>
<protein>
    <submittedName>
        <fullName evidence="2">Uncharacterized protein</fullName>
    </submittedName>
</protein>
<comment type="caution">
    <text evidence="2">The sequence shown here is derived from an EMBL/GenBank/DDBJ whole genome shotgun (WGS) entry which is preliminary data.</text>
</comment>
<dbReference type="OrthoDB" id="3551147at2759"/>
<sequence>MVQSQRPFNNNNERPPVPLLELQMTYKIWSDNLNSDMQGFFEVTDTETPSVKGNKIVAPPLTDLIISLTRIASAIDIMSDRNSVSMRDESVAFLVPKLRTLQLSASDLQKLYELYRIRWAEMLTEMAIECQNVAGRVSRLEQEWELILDEVVSSDNEGKGDGVPPPGSVLSKDCDDEYELSRFHFGKAKRKSKHCTFEELAFMIYHQILAEHRDHAIFQKRISMSRRKGSKEIITLLSDIKMKVRVLELVAKAAEEEKTGVLNDRNETWISERKNIWNYLGWGSWGALYSEEENEARSKEADIINSLAKDVTNLEDLGTFAEDVRNMVMSDTGMWGLILDHSEKFLNMQNMPRDEGGDGTGRIFGGGVKAEEKGEPDGVWMNWLGVGEWKAKKGDKKSNTESKGQGSAGLAGPRKRIVELRQWGKDVSKWVEMTVNFAKLLEKLVENRF</sequence>
<evidence type="ECO:0000313" key="2">
    <source>
        <dbReference type="EMBL" id="KAJ8071598.1"/>
    </source>
</evidence>
<dbReference type="Proteomes" id="UP001152300">
    <property type="component" value="Unassembled WGS sequence"/>
</dbReference>
<gene>
    <name evidence="2" type="ORF">OCU04_001921</name>
</gene>
<organism evidence="2 3">
    <name type="scientific">Sclerotinia nivalis</name>
    <dbReference type="NCBI Taxonomy" id="352851"/>
    <lineage>
        <taxon>Eukaryota</taxon>
        <taxon>Fungi</taxon>
        <taxon>Dikarya</taxon>
        <taxon>Ascomycota</taxon>
        <taxon>Pezizomycotina</taxon>
        <taxon>Leotiomycetes</taxon>
        <taxon>Helotiales</taxon>
        <taxon>Sclerotiniaceae</taxon>
        <taxon>Sclerotinia</taxon>
    </lineage>
</organism>
<dbReference type="EMBL" id="JAPEIS010000001">
    <property type="protein sequence ID" value="KAJ8071598.1"/>
    <property type="molecule type" value="Genomic_DNA"/>
</dbReference>
<evidence type="ECO:0000313" key="3">
    <source>
        <dbReference type="Proteomes" id="UP001152300"/>
    </source>
</evidence>
<name>A0A9X0DS28_9HELO</name>
<proteinExistence type="predicted"/>
<feature type="region of interest" description="Disordered" evidence="1">
    <location>
        <begin position="390"/>
        <end position="411"/>
    </location>
</feature>
<evidence type="ECO:0000256" key="1">
    <source>
        <dbReference type="SAM" id="MobiDB-lite"/>
    </source>
</evidence>
<keyword evidence="3" id="KW-1185">Reference proteome</keyword>